<comment type="caution">
    <text evidence="1">The sequence shown here is derived from an EMBL/GenBank/DDBJ whole genome shotgun (WGS) entry which is preliminary data.</text>
</comment>
<name>A0A9P1D5K8_9DINO</name>
<gene>
    <name evidence="1" type="ORF">C1SCF055_LOCUS28737</name>
</gene>
<keyword evidence="2" id="KW-0689">Ribosomal protein</keyword>
<dbReference type="EMBL" id="CAMXCT020003165">
    <property type="protein sequence ID" value="CAL1156193.1"/>
    <property type="molecule type" value="Genomic_DNA"/>
</dbReference>
<keyword evidence="3" id="KW-1185">Reference proteome</keyword>
<evidence type="ECO:0000313" key="2">
    <source>
        <dbReference type="EMBL" id="CAL4790130.1"/>
    </source>
</evidence>
<sequence length="81" mass="9016">MYHDYNLTEMGIPRNACPDPNRRHLGRHSYTVIKGAAKLEVLLKNRAYYVRGPNKGQVSWGKHGGPRSAWIAACTKAGVLP</sequence>
<reference evidence="2 3" key="2">
    <citation type="submission" date="2024-05" db="EMBL/GenBank/DDBJ databases">
        <authorList>
            <person name="Chen Y."/>
            <person name="Shah S."/>
            <person name="Dougan E. K."/>
            <person name="Thang M."/>
            <person name="Chan C."/>
        </authorList>
    </citation>
    <scope>NUCLEOTIDE SEQUENCE [LARGE SCALE GENOMIC DNA]</scope>
</reference>
<reference evidence="1" key="1">
    <citation type="submission" date="2022-10" db="EMBL/GenBank/DDBJ databases">
        <authorList>
            <person name="Chen Y."/>
            <person name="Dougan E. K."/>
            <person name="Chan C."/>
            <person name="Rhodes N."/>
            <person name="Thang M."/>
        </authorList>
    </citation>
    <scope>NUCLEOTIDE SEQUENCE</scope>
</reference>
<dbReference type="AlphaFoldDB" id="A0A9P1D5K8"/>
<dbReference type="EMBL" id="CAMXCT010003165">
    <property type="protein sequence ID" value="CAI4002818.1"/>
    <property type="molecule type" value="Genomic_DNA"/>
</dbReference>
<organism evidence="1">
    <name type="scientific">Cladocopium goreaui</name>
    <dbReference type="NCBI Taxonomy" id="2562237"/>
    <lineage>
        <taxon>Eukaryota</taxon>
        <taxon>Sar</taxon>
        <taxon>Alveolata</taxon>
        <taxon>Dinophyceae</taxon>
        <taxon>Suessiales</taxon>
        <taxon>Symbiodiniaceae</taxon>
        <taxon>Cladocopium</taxon>
    </lineage>
</organism>
<protein>
    <submittedName>
        <fullName evidence="2">30S ribosomal protein S6</fullName>
    </submittedName>
</protein>
<dbReference type="OrthoDB" id="425956at2759"/>
<accession>A0A9P1D5K8</accession>
<keyword evidence="2" id="KW-0687">Ribonucleoprotein</keyword>
<proteinExistence type="predicted"/>
<dbReference type="Proteomes" id="UP001152797">
    <property type="component" value="Unassembled WGS sequence"/>
</dbReference>
<evidence type="ECO:0000313" key="1">
    <source>
        <dbReference type="EMBL" id="CAI4002818.1"/>
    </source>
</evidence>
<dbReference type="GO" id="GO:0005840">
    <property type="term" value="C:ribosome"/>
    <property type="evidence" value="ECO:0007669"/>
    <property type="project" value="UniProtKB-KW"/>
</dbReference>
<dbReference type="EMBL" id="CAMXCT030003165">
    <property type="protein sequence ID" value="CAL4790130.1"/>
    <property type="molecule type" value="Genomic_DNA"/>
</dbReference>
<evidence type="ECO:0000313" key="3">
    <source>
        <dbReference type="Proteomes" id="UP001152797"/>
    </source>
</evidence>